<dbReference type="Proteomes" id="UP000078492">
    <property type="component" value="Unassembled WGS sequence"/>
</dbReference>
<protein>
    <submittedName>
        <fullName evidence="1">Uncharacterized protein</fullName>
    </submittedName>
</protein>
<organism evidence="1 2">
    <name type="scientific">Trachymyrmex cornetzi</name>
    <dbReference type="NCBI Taxonomy" id="471704"/>
    <lineage>
        <taxon>Eukaryota</taxon>
        <taxon>Metazoa</taxon>
        <taxon>Ecdysozoa</taxon>
        <taxon>Arthropoda</taxon>
        <taxon>Hexapoda</taxon>
        <taxon>Insecta</taxon>
        <taxon>Pterygota</taxon>
        <taxon>Neoptera</taxon>
        <taxon>Endopterygota</taxon>
        <taxon>Hymenoptera</taxon>
        <taxon>Apocrita</taxon>
        <taxon>Aculeata</taxon>
        <taxon>Formicoidea</taxon>
        <taxon>Formicidae</taxon>
        <taxon>Myrmicinae</taxon>
        <taxon>Trachymyrmex</taxon>
    </lineage>
</organism>
<evidence type="ECO:0000313" key="1">
    <source>
        <dbReference type="EMBL" id="KYN13915.1"/>
    </source>
</evidence>
<dbReference type="EMBL" id="KQ980734">
    <property type="protein sequence ID" value="KYN13915.1"/>
    <property type="molecule type" value="Genomic_DNA"/>
</dbReference>
<reference evidence="1 2" key="1">
    <citation type="submission" date="2015-09" db="EMBL/GenBank/DDBJ databases">
        <title>Trachymyrmex cornetzi WGS genome.</title>
        <authorList>
            <person name="Nygaard S."/>
            <person name="Hu H."/>
            <person name="Boomsma J."/>
            <person name="Zhang G."/>
        </authorList>
    </citation>
    <scope>NUCLEOTIDE SEQUENCE [LARGE SCALE GENOMIC DNA]</scope>
    <source>
        <strain evidence="1">Tcor2-1</strain>
        <tissue evidence="1">Whole body</tissue>
    </source>
</reference>
<keyword evidence="2" id="KW-1185">Reference proteome</keyword>
<proteinExistence type="predicted"/>
<evidence type="ECO:0000313" key="2">
    <source>
        <dbReference type="Proteomes" id="UP000078492"/>
    </source>
</evidence>
<gene>
    <name evidence="1" type="ORF">ALC57_13989</name>
</gene>
<sequence length="62" mass="7141">MRDREAEEFIVKCIHVVNAFEARKEERRVGGVETRQDRGAGGRMAVRIYGRFITLPALPRLL</sequence>
<accession>A0A195DLZ1</accession>
<name>A0A195DLZ1_9HYME</name>
<dbReference type="AlphaFoldDB" id="A0A195DLZ1"/>